<protein>
    <submittedName>
        <fullName evidence="6">NAP1-related 2-like</fullName>
    </submittedName>
</protein>
<dbReference type="GO" id="GO:0005634">
    <property type="term" value="C:nucleus"/>
    <property type="evidence" value="ECO:0007669"/>
    <property type="project" value="InterPro"/>
</dbReference>
<dbReference type="EMBL" id="CACTIH010007454">
    <property type="protein sequence ID" value="CAA3013828.1"/>
    <property type="molecule type" value="Genomic_DNA"/>
</dbReference>
<evidence type="ECO:0000313" key="7">
    <source>
        <dbReference type="Proteomes" id="UP000594638"/>
    </source>
</evidence>
<reference evidence="6 7" key="1">
    <citation type="submission" date="2019-12" db="EMBL/GenBank/DDBJ databases">
        <authorList>
            <person name="Alioto T."/>
            <person name="Alioto T."/>
            <person name="Gomez Garrido J."/>
        </authorList>
    </citation>
    <scope>NUCLEOTIDE SEQUENCE [LARGE SCALE GENOMIC DNA]</scope>
</reference>
<dbReference type="InterPro" id="IPR037231">
    <property type="entry name" value="NAP-like_sf"/>
</dbReference>
<dbReference type="GO" id="GO:0042393">
    <property type="term" value="F:histone binding"/>
    <property type="evidence" value="ECO:0007669"/>
    <property type="project" value="UniProtKB-ARBA"/>
</dbReference>
<comment type="similarity">
    <text evidence="1 3">Belongs to the nucleosome assembly protein (NAP) family.</text>
</comment>
<sequence length="248" mass="28638">MVADRSKKPKTADKLVESAEEDNIHNDKDLLFSLEKLQDFQNELDKVNEEASDKVLEVERKYNEIRRPVYVRRNEIISSIPDFWLTALLSHPSLCDLLSEEDQMIFKYLDALDVDDDLKLGYSITFFKPNPFFENTKLIKTSKFYNGGPTKITGTKIDWKEGMGSANIRSDEKKGNKRPPSTESFFSWFSETQLEDAGEGLHDEVADIIKEDLWPDPIKYLYNVADDEDSEEDEEEGEEGDEDDDDED</sequence>
<dbReference type="AlphaFoldDB" id="A0A8S0U6C9"/>
<dbReference type="Pfam" id="PF00956">
    <property type="entry name" value="NAP"/>
    <property type="match status" value="1"/>
</dbReference>
<feature type="region of interest" description="Disordered" evidence="5">
    <location>
        <begin position="221"/>
        <end position="248"/>
    </location>
</feature>
<evidence type="ECO:0000313" key="6">
    <source>
        <dbReference type="EMBL" id="CAA3013828.1"/>
    </source>
</evidence>
<evidence type="ECO:0000256" key="5">
    <source>
        <dbReference type="SAM" id="MobiDB-lite"/>
    </source>
</evidence>
<dbReference type="Gene3D" id="3.30.1120.90">
    <property type="entry name" value="Nucleosome assembly protein"/>
    <property type="match status" value="1"/>
</dbReference>
<dbReference type="OrthoDB" id="19419at2759"/>
<comment type="caution">
    <text evidence="6">The sequence shown here is derived from an EMBL/GenBank/DDBJ whole genome shotgun (WGS) entry which is preliminary data.</text>
</comment>
<dbReference type="GO" id="GO:0000724">
    <property type="term" value="P:double-strand break repair via homologous recombination"/>
    <property type="evidence" value="ECO:0007669"/>
    <property type="project" value="UniProtKB-ARBA"/>
</dbReference>
<evidence type="ECO:0000256" key="2">
    <source>
        <dbReference type="ARBA" id="ARBA00023186"/>
    </source>
</evidence>
<evidence type="ECO:0000256" key="4">
    <source>
        <dbReference type="SAM" id="Coils"/>
    </source>
</evidence>
<dbReference type="SUPFAM" id="SSF143113">
    <property type="entry name" value="NAP-like"/>
    <property type="match status" value="1"/>
</dbReference>
<feature type="region of interest" description="Disordered" evidence="5">
    <location>
        <begin position="163"/>
        <end position="182"/>
    </location>
</feature>
<evidence type="ECO:0000256" key="3">
    <source>
        <dbReference type="RuleBase" id="RU003876"/>
    </source>
</evidence>
<evidence type="ECO:0000256" key="1">
    <source>
        <dbReference type="ARBA" id="ARBA00009947"/>
    </source>
</evidence>
<keyword evidence="2" id="KW-0143">Chaperone</keyword>
<dbReference type="Proteomes" id="UP000594638">
    <property type="component" value="Unassembled WGS sequence"/>
</dbReference>
<feature type="compositionally biased region" description="Acidic residues" evidence="5">
    <location>
        <begin position="225"/>
        <end position="248"/>
    </location>
</feature>
<name>A0A8S0U6C9_OLEEU</name>
<dbReference type="GO" id="GO:0006334">
    <property type="term" value="P:nucleosome assembly"/>
    <property type="evidence" value="ECO:0007669"/>
    <property type="project" value="InterPro"/>
</dbReference>
<keyword evidence="4" id="KW-0175">Coiled coil</keyword>
<dbReference type="Gene3D" id="1.20.5.1500">
    <property type="match status" value="1"/>
</dbReference>
<accession>A0A8S0U6C9</accession>
<organism evidence="6 7">
    <name type="scientific">Olea europaea subsp. europaea</name>
    <dbReference type="NCBI Taxonomy" id="158383"/>
    <lineage>
        <taxon>Eukaryota</taxon>
        <taxon>Viridiplantae</taxon>
        <taxon>Streptophyta</taxon>
        <taxon>Embryophyta</taxon>
        <taxon>Tracheophyta</taxon>
        <taxon>Spermatophyta</taxon>
        <taxon>Magnoliopsida</taxon>
        <taxon>eudicotyledons</taxon>
        <taxon>Gunneridae</taxon>
        <taxon>Pentapetalae</taxon>
        <taxon>asterids</taxon>
        <taxon>lamiids</taxon>
        <taxon>Lamiales</taxon>
        <taxon>Oleaceae</taxon>
        <taxon>Oleeae</taxon>
        <taxon>Olea</taxon>
    </lineage>
</organism>
<dbReference type="Gramene" id="OE9A116240T4">
    <property type="protein sequence ID" value="OE9A116240C4"/>
    <property type="gene ID" value="OE9A116240"/>
</dbReference>
<gene>
    <name evidence="6" type="ORF">OLEA9_A116240</name>
</gene>
<feature type="region of interest" description="Disordered" evidence="5">
    <location>
        <begin position="1"/>
        <end position="20"/>
    </location>
</feature>
<dbReference type="PANTHER" id="PTHR11875">
    <property type="entry name" value="TESTIS-SPECIFIC Y-ENCODED PROTEIN"/>
    <property type="match status" value="1"/>
</dbReference>
<proteinExistence type="inferred from homology"/>
<keyword evidence="7" id="KW-1185">Reference proteome</keyword>
<dbReference type="InterPro" id="IPR002164">
    <property type="entry name" value="NAP_family"/>
</dbReference>
<feature type="coiled-coil region" evidence="4">
    <location>
        <begin position="30"/>
        <end position="61"/>
    </location>
</feature>